<comment type="caution">
    <text evidence="2">The sequence shown here is derived from an EMBL/GenBank/DDBJ whole genome shotgun (WGS) entry which is preliminary data.</text>
</comment>
<feature type="compositionally biased region" description="Basic and acidic residues" evidence="1">
    <location>
        <begin position="27"/>
        <end position="43"/>
    </location>
</feature>
<proteinExistence type="predicted"/>
<evidence type="ECO:0000256" key="1">
    <source>
        <dbReference type="SAM" id="MobiDB-lite"/>
    </source>
</evidence>
<evidence type="ECO:0000313" key="3">
    <source>
        <dbReference type="Proteomes" id="UP000625711"/>
    </source>
</evidence>
<feature type="compositionally biased region" description="Basic residues" evidence="1">
    <location>
        <begin position="1"/>
        <end position="19"/>
    </location>
</feature>
<gene>
    <name evidence="2" type="ORF">GWI33_015762</name>
</gene>
<dbReference type="AlphaFoldDB" id="A0A834ICN8"/>
<accession>A0A834ICN8</accession>
<feature type="region of interest" description="Disordered" evidence="1">
    <location>
        <begin position="1"/>
        <end position="44"/>
    </location>
</feature>
<name>A0A834ICN8_RHYFE</name>
<evidence type="ECO:0000313" key="2">
    <source>
        <dbReference type="EMBL" id="KAF7271407.1"/>
    </source>
</evidence>
<keyword evidence="3" id="KW-1185">Reference proteome</keyword>
<dbReference type="Proteomes" id="UP000625711">
    <property type="component" value="Unassembled WGS sequence"/>
</dbReference>
<sequence length="113" mass="12943">MQQTHRRSPRITKRSRRARPSYLPDSSPRDQSEHFKSRRDRDGLFPIRRSGRFPDIIAAEKPLHYPGKRPVFALSPPAGRGSRRAGLFERAKCHLTAAHAHYVVLYGKWAATA</sequence>
<organism evidence="2 3">
    <name type="scientific">Rhynchophorus ferrugineus</name>
    <name type="common">Red palm weevil</name>
    <name type="synonym">Curculio ferrugineus</name>
    <dbReference type="NCBI Taxonomy" id="354439"/>
    <lineage>
        <taxon>Eukaryota</taxon>
        <taxon>Metazoa</taxon>
        <taxon>Ecdysozoa</taxon>
        <taxon>Arthropoda</taxon>
        <taxon>Hexapoda</taxon>
        <taxon>Insecta</taxon>
        <taxon>Pterygota</taxon>
        <taxon>Neoptera</taxon>
        <taxon>Endopterygota</taxon>
        <taxon>Coleoptera</taxon>
        <taxon>Polyphaga</taxon>
        <taxon>Cucujiformia</taxon>
        <taxon>Curculionidae</taxon>
        <taxon>Dryophthorinae</taxon>
        <taxon>Rhynchophorus</taxon>
    </lineage>
</organism>
<reference evidence="2" key="1">
    <citation type="submission" date="2020-08" db="EMBL/GenBank/DDBJ databases">
        <title>Genome sequencing and assembly of the red palm weevil Rhynchophorus ferrugineus.</title>
        <authorList>
            <person name="Dias G.B."/>
            <person name="Bergman C.M."/>
            <person name="Manee M."/>
        </authorList>
    </citation>
    <scope>NUCLEOTIDE SEQUENCE</scope>
    <source>
        <strain evidence="2">AA-2017</strain>
        <tissue evidence="2">Whole larva</tissue>
    </source>
</reference>
<dbReference type="EMBL" id="JAACXV010013969">
    <property type="protein sequence ID" value="KAF7271407.1"/>
    <property type="molecule type" value="Genomic_DNA"/>
</dbReference>
<protein>
    <submittedName>
        <fullName evidence="2">Uncharacterized protein</fullName>
    </submittedName>
</protein>